<evidence type="ECO:0000256" key="10">
    <source>
        <dbReference type="ARBA" id="ARBA00023136"/>
    </source>
</evidence>
<dbReference type="InterPro" id="IPR000715">
    <property type="entry name" value="Glycosyl_transferase_4"/>
</dbReference>
<dbReference type="GO" id="GO:0009243">
    <property type="term" value="P:O antigen biosynthetic process"/>
    <property type="evidence" value="ECO:0007669"/>
    <property type="project" value="UniProtKB-UniRule"/>
</dbReference>
<feature type="transmembrane region" description="Helical" evidence="12">
    <location>
        <begin position="319"/>
        <end position="339"/>
    </location>
</feature>
<accession>A0A5S3XPE3</accession>
<feature type="transmembrane region" description="Helical" evidence="12">
    <location>
        <begin position="46"/>
        <end position="64"/>
    </location>
</feature>
<dbReference type="EMBL" id="PNCK01000016">
    <property type="protein sequence ID" value="TMP45678.1"/>
    <property type="molecule type" value="Genomic_DNA"/>
</dbReference>
<evidence type="ECO:0000256" key="4">
    <source>
        <dbReference type="ARBA" id="ARBA00022676"/>
    </source>
</evidence>
<feature type="transmembrane region" description="Helical" evidence="12">
    <location>
        <begin position="292"/>
        <end position="313"/>
    </location>
</feature>
<dbReference type="PANTHER" id="PTHR22926">
    <property type="entry name" value="PHOSPHO-N-ACETYLMURAMOYL-PENTAPEPTIDE-TRANSFERASE"/>
    <property type="match status" value="1"/>
</dbReference>
<protein>
    <recommendedName>
        <fullName evidence="12">Undecaprenyl-phosphate alpha-N-acetylglucosaminyl 1-phosphate transferase</fullName>
        <ecNumber evidence="12">2.7.8.33</ecNumber>
    </recommendedName>
    <alternativeName>
        <fullName evidence="12">UDP-GlcNAc:undecaprenyl-phosphate GlcNAc-1-phosphate transferase</fullName>
    </alternativeName>
    <alternativeName>
        <fullName evidence="12">Undecaprenyl-phosphate GlcNAc-1-phosphate transferase</fullName>
    </alternativeName>
</protein>
<comment type="caution">
    <text evidence="15">The sequence shown here is derived from an EMBL/GenBank/DDBJ whole genome shotgun (WGS) entry which is preliminary data.</text>
</comment>
<evidence type="ECO:0000313" key="17">
    <source>
        <dbReference type="Proteomes" id="UP000307706"/>
    </source>
</evidence>
<feature type="binding site" evidence="13">
    <location>
        <position position="150"/>
    </location>
    <ligand>
        <name>Mg(2+)</name>
        <dbReference type="ChEBI" id="CHEBI:18420"/>
    </ligand>
</feature>
<dbReference type="HAMAP" id="MF_02030">
    <property type="entry name" value="WecA_Gammaproteo"/>
    <property type="match status" value="1"/>
</dbReference>
<gene>
    <name evidence="12" type="primary">wecA</name>
    <name evidence="15" type="ORF">CWB96_10870</name>
    <name evidence="14" type="ORF">CWB97_03515</name>
</gene>
<dbReference type="PROSITE" id="PS01348">
    <property type="entry name" value="MRAY_2"/>
    <property type="match status" value="1"/>
</dbReference>
<feature type="transmembrane region" description="Helical" evidence="12">
    <location>
        <begin position="215"/>
        <end position="233"/>
    </location>
</feature>
<feature type="transmembrane region" description="Helical" evidence="12">
    <location>
        <begin position="122"/>
        <end position="146"/>
    </location>
</feature>
<keyword evidence="10 12" id="KW-0472">Membrane</keyword>
<evidence type="ECO:0000313" key="15">
    <source>
        <dbReference type="EMBL" id="TMP59057.1"/>
    </source>
</evidence>
<keyword evidence="13" id="KW-0479">Metal-binding</keyword>
<dbReference type="Proteomes" id="UP000307706">
    <property type="component" value="Unassembled WGS sequence"/>
</dbReference>
<dbReference type="GO" id="GO:0009276">
    <property type="term" value="C:Gram-negative-bacterium-type cell wall"/>
    <property type="evidence" value="ECO:0007669"/>
    <property type="project" value="InterPro"/>
</dbReference>
<dbReference type="CDD" id="cd06853">
    <property type="entry name" value="GT_WecA_like"/>
    <property type="match status" value="1"/>
</dbReference>
<reference evidence="16 17" key="2">
    <citation type="submission" date="2019-06" db="EMBL/GenBank/DDBJ databases">
        <title>Co-occurence of chitin degradation, pigmentation and bioactivity in marine Pseudoalteromonas.</title>
        <authorList>
            <person name="Sonnenschein E.C."/>
            <person name="Bech P.K."/>
        </authorList>
    </citation>
    <scope>NUCLEOTIDE SEQUENCE [LARGE SCALE GENOMIC DNA]</scope>
    <source>
        <strain evidence="17">S2231</strain>
        <strain evidence="16">S2233</strain>
    </source>
</reference>
<evidence type="ECO:0000256" key="3">
    <source>
        <dbReference type="ARBA" id="ARBA00022519"/>
    </source>
</evidence>
<evidence type="ECO:0000256" key="12">
    <source>
        <dbReference type="HAMAP-Rule" id="MF_02030"/>
    </source>
</evidence>
<keyword evidence="5 12" id="KW-0808">Transferase</keyword>
<keyword evidence="11 12" id="KW-0464">Manganese</keyword>
<dbReference type="GO" id="GO:0000287">
    <property type="term" value="F:magnesium ion binding"/>
    <property type="evidence" value="ECO:0007669"/>
    <property type="project" value="InterPro"/>
</dbReference>
<dbReference type="GO" id="GO:0071555">
    <property type="term" value="P:cell wall organization"/>
    <property type="evidence" value="ECO:0007669"/>
    <property type="project" value="TreeGrafter"/>
</dbReference>
<dbReference type="AlphaFoldDB" id="A0A5S3XPE3"/>
<dbReference type="Pfam" id="PF00953">
    <property type="entry name" value="Glycos_transf_4"/>
    <property type="match status" value="1"/>
</dbReference>
<evidence type="ECO:0000313" key="14">
    <source>
        <dbReference type="EMBL" id="TMP45678.1"/>
    </source>
</evidence>
<keyword evidence="8 12" id="KW-0448">Lipopolysaccharide biosynthesis</keyword>
<dbReference type="GO" id="GO:0030145">
    <property type="term" value="F:manganese ion binding"/>
    <property type="evidence" value="ECO:0007669"/>
    <property type="project" value="InterPro"/>
</dbReference>
<evidence type="ECO:0000256" key="11">
    <source>
        <dbReference type="ARBA" id="ARBA00023211"/>
    </source>
</evidence>
<reference evidence="15" key="3">
    <citation type="submission" date="2019-09" db="EMBL/GenBank/DDBJ databases">
        <title>Co-occurence of chitin degradation, pigmentation and bioactivity in marine Pseudoalteromonas.</title>
        <authorList>
            <person name="Sonnenschein E.C."/>
            <person name="Bech P.K."/>
        </authorList>
    </citation>
    <scope>NUCLEOTIDE SEQUENCE</scope>
    <source>
        <strain evidence="15">S2231</strain>
        <strain evidence="14">S2233</strain>
    </source>
</reference>
<dbReference type="NCBIfam" id="TIGR02380">
    <property type="entry name" value="ECA_wecA"/>
    <property type="match status" value="1"/>
</dbReference>
<keyword evidence="2 12" id="KW-1003">Cell membrane</keyword>
<evidence type="ECO:0000256" key="8">
    <source>
        <dbReference type="ARBA" id="ARBA00022985"/>
    </source>
</evidence>
<dbReference type="EMBL" id="PNCL01000050">
    <property type="protein sequence ID" value="TMP59057.1"/>
    <property type="molecule type" value="Genomic_DNA"/>
</dbReference>
<feature type="transmembrane region" description="Helical" evidence="12">
    <location>
        <begin position="6"/>
        <end position="25"/>
    </location>
</feature>
<keyword evidence="9 12" id="KW-1133">Transmembrane helix</keyword>
<comment type="catalytic activity">
    <reaction evidence="12">
        <text>di-trans,octa-cis-undecaprenyl phosphate + UDP-N-acetyl-alpha-D-glucosamine = N-acetyl-alpha-D-glucosaminyl-di-trans,octa-cis-undecaprenyl diphosphate + UMP</text>
        <dbReference type="Rhea" id="RHEA:28090"/>
        <dbReference type="ChEBI" id="CHEBI:57705"/>
        <dbReference type="ChEBI" id="CHEBI:57865"/>
        <dbReference type="ChEBI" id="CHEBI:60392"/>
        <dbReference type="ChEBI" id="CHEBI:62959"/>
        <dbReference type="EC" id="2.7.8.33"/>
    </reaction>
</comment>
<dbReference type="InterPro" id="IPR012750">
    <property type="entry name" value="ECA_WecA-rel"/>
</dbReference>
<keyword evidence="6 12" id="KW-0812">Transmembrane</keyword>
<feature type="transmembrane region" description="Helical" evidence="12">
    <location>
        <begin position="70"/>
        <end position="86"/>
    </location>
</feature>
<dbReference type="GO" id="GO:0005886">
    <property type="term" value="C:plasma membrane"/>
    <property type="evidence" value="ECO:0007669"/>
    <property type="project" value="UniProtKB-SubCell"/>
</dbReference>
<comment type="cofactor">
    <cofactor evidence="12">
        <name>Mn(2+)</name>
        <dbReference type="ChEBI" id="CHEBI:29035"/>
    </cofactor>
</comment>
<evidence type="ECO:0000256" key="6">
    <source>
        <dbReference type="ARBA" id="ARBA00022692"/>
    </source>
</evidence>
<dbReference type="PANTHER" id="PTHR22926:SF3">
    <property type="entry name" value="UNDECAPRENYL-PHOSPHATE ALPHA-N-ACETYLGLUCOSAMINYL 1-PHOSPHATE TRANSFERASE"/>
    <property type="match status" value="1"/>
</dbReference>
<reference evidence="15 17" key="1">
    <citation type="submission" date="2017-12" db="EMBL/GenBank/DDBJ databases">
        <authorList>
            <person name="Paulsen S."/>
            <person name="Gram L.K."/>
        </authorList>
    </citation>
    <scope>NUCLEOTIDE SEQUENCE [LARGE SCALE GENOMIC DNA]</scope>
    <source>
        <strain evidence="15 17">S2231</strain>
        <strain evidence="14">S2233</strain>
    </source>
</reference>
<evidence type="ECO:0000256" key="9">
    <source>
        <dbReference type="ARBA" id="ARBA00022989"/>
    </source>
</evidence>
<dbReference type="GO" id="GO:0016757">
    <property type="term" value="F:glycosyltransferase activity"/>
    <property type="evidence" value="ECO:0007669"/>
    <property type="project" value="UniProtKB-KW"/>
</dbReference>
<dbReference type="GO" id="GO:0044038">
    <property type="term" value="P:cell wall macromolecule biosynthetic process"/>
    <property type="evidence" value="ECO:0007669"/>
    <property type="project" value="TreeGrafter"/>
</dbReference>
<keyword evidence="16" id="KW-1185">Reference proteome</keyword>
<dbReference type="GO" id="GO:0036380">
    <property type="term" value="F:UDP-N-acetylglucosamine-undecaprenyl-phosphate N-acetylglucosaminephosphotransferase activity"/>
    <property type="evidence" value="ECO:0007669"/>
    <property type="project" value="UniProtKB-UniRule"/>
</dbReference>
<sequence length="357" mass="39407">MWIFMVIFFAFIASYCSIFMIKPVAEKVGLVDTPCNRKQHVGAIPLIGGVSIFFAVLISIIVFLPMEKRLVVYLVCAAAIVLLGVIDDYRQLGVKIRLCVQSLVALLMMWGSDTYIHNLGNVFGLGVIDLGVWGIPFTVIAVIAAINAFNMIDGIDGLAGAMSIITFTAILMLMMVNGAELSVLPLIIIATIVPYLAFNLGVLGHKNRKIFMGDAGSMFIGLSVIWLLMIATQSEGNNAFSAVTALWIIAVPLMDMMAIIIRRVKKRQSPFMADRDHLHHVFMRIGFSSRKALASISVFAIFFASVGILGELLKVPESLMLVLFVIVFISYSACIQHAWKVARFLRKNIFKKQVKRV</sequence>
<evidence type="ECO:0000256" key="7">
    <source>
        <dbReference type="ARBA" id="ARBA00022842"/>
    </source>
</evidence>
<keyword evidence="4 12" id="KW-0328">Glycosyltransferase</keyword>
<dbReference type="Proteomes" id="UP000305730">
    <property type="component" value="Unassembled WGS sequence"/>
</dbReference>
<keyword evidence="7 12" id="KW-0460">Magnesium</keyword>
<comment type="similarity">
    <text evidence="12">Belongs to the glycosyltransferase 4 family. WecA subfamily.</text>
</comment>
<evidence type="ECO:0000313" key="16">
    <source>
        <dbReference type="Proteomes" id="UP000305730"/>
    </source>
</evidence>
<organism evidence="15 17">
    <name type="scientific">Pseudoalteromonas citrea</name>
    <dbReference type="NCBI Taxonomy" id="43655"/>
    <lineage>
        <taxon>Bacteria</taxon>
        <taxon>Pseudomonadati</taxon>
        <taxon>Pseudomonadota</taxon>
        <taxon>Gammaproteobacteria</taxon>
        <taxon>Alteromonadales</taxon>
        <taxon>Pseudoalteromonadaceae</taxon>
        <taxon>Pseudoalteromonas</taxon>
    </lineage>
</organism>
<evidence type="ECO:0000256" key="2">
    <source>
        <dbReference type="ARBA" id="ARBA00022475"/>
    </source>
</evidence>
<feature type="binding site" evidence="13">
    <location>
        <position position="214"/>
    </location>
    <ligand>
        <name>Mg(2+)</name>
        <dbReference type="ChEBI" id="CHEBI:18420"/>
    </ligand>
</feature>
<keyword evidence="3 12" id="KW-0997">Cell inner membrane</keyword>
<evidence type="ECO:0000256" key="1">
    <source>
        <dbReference type="ARBA" id="ARBA00004651"/>
    </source>
</evidence>
<feature type="transmembrane region" description="Helical" evidence="12">
    <location>
        <begin position="158"/>
        <end position="176"/>
    </location>
</feature>
<dbReference type="EC" id="2.7.8.33" evidence="12"/>
<comment type="cofactor">
    <cofactor evidence="12 13">
        <name>Mg(2+)</name>
        <dbReference type="ChEBI" id="CHEBI:18420"/>
    </cofactor>
</comment>
<comment type="function">
    <text evidence="12">Catalyzes the transfer of the GlcNAc-1-phosphate moiety from UDP-GlcNAc onto the carrier lipid undecaprenyl phosphate (C55-P), yielding GlcNAc-pyrophosphoryl-undecaprenyl (GlcNAc-PP-C55).</text>
</comment>
<dbReference type="UniPathway" id="UPA00281"/>
<dbReference type="InterPro" id="IPR018480">
    <property type="entry name" value="PNAcMuramoyl-5peptid_Trfase_CS"/>
</dbReference>
<feature type="transmembrane region" description="Helical" evidence="12">
    <location>
        <begin position="182"/>
        <end position="203"/>
    </location>
</feature>
<proteinExistence type="inferred from homology"/>
<evidence type="ECO:0000256" key="13">
    <source>
        <dbReference type="PIRSR" id="PIRSR600715-1"/>
    </source>
</evidence>
<comment type="subcellular location">
    <subcellularLocation>
        <location evidence="12">Cell inner membrane</location>
        <topology evidence="12">Multi-pass membrane protein</topology>
    </subcellularLocation>
    <subcellularLocation>
        <location evidence="1">Cell membrane</location>
        <topology evidence="1">Multi-pass membrane protein</topology>
    </subcellularLocation>
</comment>
<name>A0A5S3XPE3_9GAMM</name>
<evidence type="ECO:0000256" key="5">
    <source>
        <dbReference type="ARBA" id="ARBA00022679"/>
    </source>
</evidence>
<comment type="pathway">
    <text evidence="12">Bacterial outer membrane biogenesis; LPS O-antigen biosynthesis.</text>
</comment>
<feature type="transmembrane region" description="Helical" evidence="12">
    <location>
        <begin position="239"/>
        <end position="261"/>
    </location>
</feature>
<dbReference type="OrthoDB" id="9783652at2"/>